<evidence type="ECO:0000313" key="4">
    <source>
        <dbReference type="EMBL" id="PQJ29110.1"/>
    </source>
</evidence>
<dbReference type="NCBIfam" id="TIGR01777">
    <property type="entry name" value="yfcH"/>
    <property type="match status" value="1"/>
</dbReference>
<dbReference type="InterPro" id="IPR036291">
    <property type="entry name" value="NAD(P)-bd_dom_sf"/>
</dbReference>
<dbReference type="AlphaFoldDB" id="A0A2S7U3F6"/>
<dbReference type="SUPFAM" id="SSF51735">
    <property type="entry name" value="NAD(P)-binding Rossmann-fold domains"/>
    <property type="match status" value="1"/>
</dbReference>
<protein>
    <submittedName>
        <fullName evidence="4">TIGR01777 family protein</fullName>
    </submittedName>
</protein>
<evidence type="ECO:0000313" key="5">
    <source>
        <dbReference type="Proteomes" id="UP000239907"/>
    </source>
</evidence>
<dbReference type="PANTHER" id="PTHR11092">
    <property type="entry name" value="SUGAR NUCLEOTIDE EPIMERASE RELATED"/>
    <property type="match status" value="1"/>
</dbReference>
<comment type="caution">
    <text evidence="4">The sequence shown here is derived from an EMBL/GenBank/DDBJ whole genome shotgun (WGS) entry which is preliminary data.</text>
</comment>
<dbReference type="PANTHER" id="PTHR11092:SF0">
    <property type="entry name" value="EPIMERASE FAMILY PROTEIN SDR39U1"/>
    <property type="match status" value="1"/>
</dbReference>
<sequence>MEKVVGIIGASGLIGSEVASAFTELGMRVVRISRTKRDEVDQEWRELDERCLIGVDILINLAGEPIDQRWTKGNRAKFHASRVELTQNLRCWMQALPAQERPSLWLNTSAVGIYGDRGAEPLDESSNIGEGYLAELCSSWEHAAHEEIISGCRVVHPRIGVVLGRESHAWLKMKKTFLFGVGGKLGSGKQWFPWVHLQDVVRALVFLSLSSRSEGAYNIVAPESVTNADFTKALSRALRRPALCPVPALALGVILGEFSQALLASQRVVPKKLEDLDFKWNFKSLESALLELCER</sequence>
<dbReference type="Gene3D" id="3.40.50.720">
    <property type="entry name" value="NAD(P)-binding Rossmann-like Domain"/>
    <property type="match status" value="1"/>
</dbReference>
<organism evidence="4 5">
    <name type="scientific">Rubritalea profundi</name>
    <dbReference type="NCBI Taxonomy" id="1658618"/>
    <lineage>
        <taxon>Bacteria</taxon>
        <taxon>Pseudomonadati</taxon>
        <taxon>Verrucomicrobiota</taxon>
        <taxon>Verrucomicrobiia</taxon>
        <taxon>Verrucomicrobiales</taxon>
        <taxon>Rubritaleaceae</taxon>
        <taxon>Rubritalea</taxon>
    </lineage>
</organism>
<accession>A0A2S7U3F6</accession>
<evidence type="ECO:0000259" key="3">
    <source>
        <dbReference type="Pfam" id="PF08338"/>
    </source>
</evidence>
<dbReference type="RefSeq" id="WP_105043602.1">
    <property type="nucleotide sequence ID" value="NZ_MQWA01000001.1"/>
</dbReference>
<dbReference type="EMBL" id="MQWA01000001">
    <property type="protein sequence ID" value="PQJ29110.1"/>
    <property type="molecule type" value="Genomic_DNA"/>
</dbReference>
<feature type="domain" description="DUF1731" evidence="3">
    <location>
        <begin position="246"/>
        <end position="291"/>
    </location>
</feature>
<gene>
    <name evidence="4" type="ORF">BSZ32_11810</name>
</gene>
<evidence type="ECO:0000259" key="2">
    <source>
        <dbReference type="Pfam" id="PF01370"/>
    </source>
</evidence>
<name>A0A2S7U3F6_9BACT</name>
<feature type="domain" description="NAD-dependent epimerase/dehydratase" evidence="2">
    <location>
        <begin position="7"/>
        <end position="219"/>
    </location>
</feature>
<evidence type="ECO:0000256" key="1">
    <source>
        <dbReference type="ARBA" id="ARBA00009353"/>
    </source>
</evidence>
<reference evidence="4 5" key="1">
    <citation type="submission" date="2016-12" db="EMBL/GenBank/DDBJ databases">
        <title>Study of bacterial adaptation to deep sea.</title>
        <authorList>
            <person name="Song J."/>
            <person name="Yoshizawa S."/>
            <person name="Kogure K."/>
        </authorList>
    </citation>
    <scope>NUCLEOTIDE SEQUENCE [LARGE SCALE GENOMIC DNA]</scope>
    <source>
        <strain evidence="4 5">SAORIC-165</strain>
    </source>
</reference>
<dbReference type="Pfam" id="PF08338">
    <property type="entry name" value="DUF1731"/>
    <property type="match status" value="1"/>
</dbReference>
<proteinExistence type="inferred from homology"/>
<dbReference type="Proteomes" id="UP000239907">
    <property type="component" value="Unassembled WGS sequence"/>
</dbReference>
<dbReference type="InterPro" id="IPR001509">
    <property type="entry name" value="Epimerase_deHydtase"/>
</dbReference>
<dbReference type="InterPro" id="IPR013549">
    <property type="entry name" value="DUF1731"/>
</dbReference>
<keyword evidence="5" id="KW-1185">Reference proteome</keyword>
<dbReference type="InterPro" id="IPR010099">
    <property type="entry name" value="SDR39U1"/>
</dbReference>
<comment type="similarity">
    <text evidence="1">Belongs to the NAD(P)-dependent epimerase/dehydratase family. SDR39U1 subfamily.</text>
</comment>
<dbReference type="OrthoDB" id="9801773at2"/>
<dbReference type="Pfam" id="PF01370">
    <property type="entry name" value="Epimerase"/>
    <property type="match status" value="1"/>
</dbReference>